<gene>
    <name evidence="6" type="ORF">S01H1_38671</name>
</gene>
<evidence type="ECO:0000256" key="1">
    <source>
        <dbReference type="ARBA" id="ARBA00001947"/>
    </source>
</evidence>
<evidence type="ECO:0000256" key="3">
    <source>
        <dbReference type="ARBA" id="ARBA00022801"/>
    </source>
</evidence>
<dbReference type="GO" id="GO:0016788">
    <property type="term" value="F:hydrolase activity, acting on ester bonds"/>
    <property type="evidence" value="ECO:0007669"/>
    <property type="project" value="InterPro"/>
</dbReference>
<dbReference type="InterPro" id="IPR053138">
    <property type="entry name" value="N-alpha-Ac-DABA_deacetylase"/>
</dbReference>
<comment type="cofactor">
    <cofactor evidence="1">
        <name>Zn(2+)</name>
        <dbReference type="ChEBI" id="CHEBI:29105"/>
    </cofactor>
</comment>
<name>X0UML7_9ZZZZ</name>
<sequence length="210" mass="23824">MTKNRPQTHFFKIIFIISILLLFCFPQTASLQTASVEYICAGTDYETPVYIIKTDYKKPAIMIVAGTHGNEKAGIKAAEYLKDNLHIERGTLIIIPKANILACEENIRCFPPEINLNRVYPGNPQGNPVEKLAYEIFNLIKKYDIGLLVDLHESIEFYRKNPKNYGQTVIIDSDDDCLFELSSFLVEEMNKEIIEGGNKYQVLVDPVKGS</sequence>
<keyword evidence="2" id="KW-0479">Metal-binding</keyword>
<keyword evidence="3" id="KW-0378">Hydrolase</keyword>
<protein>
    <recommendedName>
        <fullName evidence="5">Succinylglutamate desuccinylase/Aspartoacylase catalytic domain-containing protein</fullName>
    </recommendedName>
</protein>
<evidence type="ECO:0000313" key="6">
    <source>
        <dbReference type="EMBL" id="GAG06915.1"/>
    </source>
</evidence>
<dbReference type="PANTHER" id="PTHR37326:SF1">
    <property type="entry name" value="BLL3975 PROTEIN"/>
    <property type="match status" value="1"/>
</dbReference>
<dbReference type="SUPFAM" id="SSF53187">
    <property type="entry name" value="Zn-dependent exopeptidases"/>
    <property type="match status" value="1"/>
</dbReference>
<feature type="non-terminal residue" evidence="6">
    <location>
        <position position="210"/>
    </location>
</feature>
<dbReference type="EMBL" id="BARS01024358">
    <property type="protein sequence ID" value="GAG06915.1"/>
    <property type="molecule type" value="Genomic_DNA"/>
</dbReference>
<dbReference type="Gene3D" id="3.40.630.10">
    <property type="entry name" value="Zn peptidases"/>
    <property type="match status" value="1"/>
</dbReference>
<dbReference type="Pfam" id="PF24827">
    <property type="entry name" value="AstE_AspA_cat"/>
    <property type="match status" value="1"/>
</dbReference>
<comment type="caution">
    <text evidence="6">The sequence shown here is derived from an EMBL/GenBank/DDBJ whole genome shotgun (WGS) entry which is preliminary data.</text>
</comment>
<evidence type="ECO:0000256" key="2">
    <source>
        <dbReference type="ARBA" id="ARBA00022723"/>
    </source>
</evidence>
<proteinExistence type="predicted"/>
<reference evidence="6" key="1">
    <citation type="journal article" date="2014" name="Front. Microbiol.">
        <title>High frequency of phylogenetically diverse reductive dehalogenase-homologous genes in deep subseafloor sedimentary metagenomes.</title>
        <authorList>
            <person name="Kawai M."/>
            <person name="Futagami T."/>
            <person name="Toyoda A."/>
            <person name="Takaki Y."/>
            <person name="Nishi S."/>
            <person name="Hori S."/>
            <person name="Arai W."/>
            <person name="Tsubouchi T."/>
            <person name="Morono Y."/>
            <person name="Uchiyama I."/>
            <person name="Ito T."/>
            <person name="Fujiyama A."/>
            <person name="Inagaki F."/>
            <person name="Takami H."/>
        </authorList>
    </citation>
    <scope>NUCLEOTIDE SEQUENCE</scope>
    <source>
        <strain evidence="6">Expedition CK06-06</strain>
    </source>
</reference>
<accession>X0UML7</accession>
<dbReference type="PANTHER" id="PTHR37326">
    <property type="entry name" value="BLL3975 PROTEIN"/>
    <property type="match status" value="1"/>
</dbReference>
<evidence type="ECO:0000256" key="4">
    <source>
        <dbReference type="ARBA" id="ARBA00022833"/>
    </source>
</evidence>
<dbReference type="InterPro" id="IPR055438">
    <property type="entry name" value="AstE_AspA_cat"/>
</dbReference>
<dbReference type="GO" id="GO:0046872">
    <property type="term" value="F:metal ion binding"/>
    <property type="evidence" value="ECO:0007669"/>
    <property type="project" value="UniProtKB-KW"/>
</dbReference>
<feature type="domain" description="Succinylglutamate desuccinylase/Aspartoacylase catalytic" evidence="5">
    <location>
        <begin position="59"/>
        <end position="155"/>
    </location>
</feature>
<organism evidence="6">
    <name type="scientific">marine sediment metagenome</name>
    <dbReference type="NCBI Taxonomy" id="412755"/>
    <lineage>
        <taxon>unclassified sequences</taxon>
        <taxon>metagenomes</taxon>
        <taxon>ecological metagenomes</taxon>
    </lineage>
</organism>
<keyword evidence="4" id="KW-0862">Zinc</keyword>
<dbReference type="AlphaFoldDB" id="X0UML7"/>
<evidence type="ECO:0000259" key="5">
    <source>
        <dbReference type="Pfam" id="PF24827"/>
    </source>
</evidence>